<dbReference type="EnsemblMetazoa" id="ACOM034953-RA">
    <property type="protein sequence ID" value="ACOM034953-PA.1"/>
    <property type="gene ID" value="ACOM034953"/>
</dbReference>
<evidence type="ECO:0000256" key="1">
    <source>
        <dbReference type="ARBA" id="ARBA00010749"/>
    </source>
</evidence>
<feature type="region of interest" description="Disordered" evidence="6">
    <location>
        <begin position="53"/>
        <end position="77"/>
    </location>
</feature>
<feature type="compositionally biased region" description="Gly residues" evidence="6">
    <location>
        <begin position="58"/>
        <end position="71"/>
    </location>
</feature>
<dbReference type="FunFam" id="2.60.40.10:FF:000904">
    <property type="entry name" value="RIM-binding protein, isoform G"/>
    <property type="match status" value="1"/>
</dbReference>
<feature type="region of interest" description="Disordered" evidence="6">
    <location>
        <begin position="885"/>
        <end position="905"/>
    </location>
</feature>
<evidence type="ECO:0000256" key="4">
    <source>
        <dbReference type="PROSITE-ProRule" id="PRU00192"/>
    </source>
</evidence>
<keyword evidence="5" id="KW-0175">Coiled coil</keyword>
<feature type="domain" description="Fibronectin type-III" evidence="8">
    <location>
        <begin position="919"/>
        <end position="1012"/>
    </location>
</feature>
<feature type="domain" description="SH3" evidence="7">
    <location>
        <begin position="582"/>
        <end position="648"/>
    </location>
</feature>
<dbReference type="PROSITE" id="PS50002">
    <property type="entry name" value="SH3"/>
    <property type="match status" value="1"/>
</dbReference>
<dbReference type="Pfam" id="PF25523">
    <property type="entry name" value="Ig_RIMBP2"/>
    <property type="match status" value="1"/>
</dbReference>
<dbReference type="GO" id="GO:0007274">
    <property type="term" value="P:neuromuscular synaptic transmission"/>
    <property type="evidence" value="ECO:0007669"/>
    <property type="project" value="TreeGrafter"/>
</dbReference>
<feature type="compositionally biased region" description="Polar residues" evidence="6">
    <location>
        <begin position="181"/>
        <end position="192"/>
    </location>
</feature>
<evidence type="ECO:0000256" key="3">
    <source>
        <dbReference type="ARBA" id="ARBA00022737"/>
    </source>
</evidence>
<dbReference type="InterPro" id="IPR036028">
    <property type="entry name" value="SH3-like_dom_sf"/>
</dbReference>
<feature type="region of interest" description="Disordered" evidence="6">
    <location>
        <begin position="134"/>
        <end position="192"/>
    </location>
</feature>
<dbReference type="Gene3D" id="2.60.40.10">
    <property type="entry name" value="Immunoglobulins"/>
    <property type="match status" value="2"/>
</dbReference>
<evidence type="ECO:0000256" key="5">
    <source>
        <dbReference type="SAM" id="Coils"/>
    </source>
</evidence>
<dbReference type="GO" id="GO:0045202">
    <property type="term" value="C:synapse"/>
    <property type="evidence" value="ECO:0007669"/>
    <property type="project" value="GOC"/>
</dbReference>
<dbReference type="FunFam" id="2.30.30.40:FF:000166">
    <property type="entry name" value="RIM-binding protein, isoform F"/>
    <property type="match status" value="1"/>
</dbReference>
<dbReference type="SUPFAM" id="SSF49265">
    <property type="entry name" value="Fibronectin type III"/>
    <property type="match status" value="2"/>
</dbReference>
<dbReference type="SMART" id="SM00060">
    <property type="entry name" value="FN3"/>
    <property type="match status" value="3"/>
</dbReference>
<evidence type="ECO:0000256" key="6">
    <source>
        <dbReference type="SAM" id="MobiDB-lite"/>
    </source>
</evidence>
<dbReference type="VEuPathDB" id="VectorBase:ACON2_038034"/>
<reference evidence="9" key="1">
    <citation type="submission" date="2022-08" db="UniProtKB">
        <authorList>
            <consortium name="EnsemblMetazoa"/>
        </authorList>
    </citation>
    <scope>IDENTIFICATION</scope>
</reference>
<dbReference type="Proteomes" id="UP000075882">
    <property type="component" value="Unassembled WGS sequence"/>
</dbReference>
<dbReference type="PANTHER" id="PTHR14234:SF19">
    <property type="entry name" value="RIM-BINDING PROTEIN, ISOFORM F"/>
    <property type="match status" value="1"/>
</dbReference>
<dbReference type="InterPro" id="IPR036116">
    <property type="entry name" value="FN3_sf"/>
</dbReference>
<organism evidence="9">
    <name type="scientific">Anopheles coluzzii</name>
    <name type="common">African malaria mosquito</name>
    <dbReference type="NCBI Taxonomy" id="1518534"/>
    <lineage>
        <taxon>Eukaryota</taxon>
        <taxon>Metazoa</taxon>
        <taxon>Ecdysozoa</taxon>
        <taxon>Arthropoda</taxon>
        <taxon>Hexapoda</taxon>
        <taxon>Insecta</taxon>
        <taxon>Pterygota</taxon>
        <taxon>Neoptera</taxon>
        <taxon>Endopterygota</taxon>
        <taxon>Diptera</taxon>
        <taxon>Nematocera</taxon>
        <taxon>Culicoidea</taxon>
        <taxon>Culicidae</taxon>
        <taxon>Anophelinae</taxon>
        <taxon>Anopheles</taxon>
    </lineage>
</organism>
<feature type="compositionally biased region" description="Gly residues" evidence="6">
    <location>
        <begin position="168"/>
        <end position="177"/>
    </location>
</feature>
<evidence type="ECO:0000256" key="2">
    <source>
        <dbReference type="ARBA" id="ARBA00022443"/>
    </source>
</evidence>
<proteinExistence type="inferred from homology"/>
<dbReference type="InterPro" id="IPR013783">
    <property type="entry name" value="Ig-like_fold"/>
</dbReference>
<feature type="compositionally biased region" description="Low complexity" evidence="6">
    <location>
        <begin position="338"/>
        <end position="349"/>
    </location>
</feature>
<evidence type="ECO:0008006" key="10">
    <source>
        <dbReference type="Google" id="ProtNLM"/>
    </source>
</evidence>
<dbReference type="InterPro" id="IPR001452">
    <property type="entry name" value="SH3_domain"/>
</dbReference>
<comment type="similarity">
    <text evidence="1">Belongs to the RIMBP family.</text>
</comment>
<dbReference type="Gene3D" id="2.30.30.40">
    <property type="entry name" value="SH3 Domains"/>
    <property type="match status" value="1"/>
</dbReference>
<dbReference type="PANTHER" id="PTHR14234">
    <property type="entry name" value="RIM BINDING PROTEIN-RELATED"/>
    <property type="match status" value="1"/>
</dbReference>
<feature type="region of interest" description="Disordered" evidence="6">
    <location>
        <begin position="666"/>
        <end position="686"/>
    </location>
</feature>
<dbReference type="InterPro" id="IPR003961">
    <property type="entry name" value="FN3_dom"/>
</dbReference>
<feature type="region of interest" description="Disordered" evidence="6">
    <location>
        <begin position="326"/>
        <end position="362"/>
    </location>
</feature>
<feature type="coiled-coil region" evidence="5">
    <location>
        <begin position="18"/>
        <end position="45"/>
    </location>
</feature>
<keyword evidence="3" id="KW-0677">Repeat</keyword>
<dbReference type="SUPFAM" id="SSF50044">
    <property type="entry name" value="SH3-domain"/>
    <property type="match status" value="1"/>
</dbReference>
<dbReference type="Pfam" id="PF00041">
    <property type="entry name" value="fn3"/>
    <property type="match status" value="1"/>
</dbReference>
<evidence type="ECO:0000259" key="7">
    <source>
        <dbReference type="PROSITE" id="PS50002"/>
    </source>
</evidence>
<name>A0A8W7PPI7_ANOCL</name>
<evidence type="ECO:0000259" key="8">
    <source>
        <dbReference type="PROSITE" id="PS50853"/>
    </source>
</evidence>
<protein>
    <recommendedName>
        <fullName evidence="10">RIMS-binding protein 2</fullName>
    </recommendedName>
</protein>
<feature type="compositionally biased region" description="Low complexity" evidence="6">
    <location>
        <begin position="150"/>
        <end position="167"/>
    </location>
</feature>
<accession>A0A8W7PPI7</accession>
<evidence type="ECO:0000313" key="9">
    <source>
        <dbReference type="EnsemblMetazoa" id="ACOM034953-PA.1"/>
    </source>
</evidence>
<dbReference type="FunFam" id="2.60.40.10:FF:000072">
    <property type="entry name" value="RIMS-binding protein 2 isoform X1"/>
    <property type="match status" value="1"/>
</dbReference>
<dbReference type="CDD" id="cd00063">
    <property type="entry name" value="FN3"/>
    <property type="match status" value="2"/>
</dbReference>
<dbReference type="PROSITE" id="PS50853">
    <property type="entry name" value="FN3"/>
    <property type="match status" value="2"/>
</dbReference>
<feature type="region of interest" description="Disordered" evidence="6">
    <location>
        <begin position="992"/>
        <end position="1013"/>
    </location>
</feature>
<feature type="compositionally biased region" description="Polar residues" evidence="6">
    <location>
        <begin position="350"/>
        <end position="362"/>
    </location>
</feature>
<dbReference type="FunFam" id="2.60.40.10:FF:001380">
    <property type="entry name" value="Peripheral-type benzodiazepine receptor-associated protein 1"/>
    <property type="match status" value="1"/>
</dbReference>
<feature type="compositionally biased region" description="Gly residues" evidence="6">
    <location>
        <begin position="134"/>
        <end position="149"/>
    </location>
</feature>
<feature type="domain" description="Fibronectin type-III" evidence="8">
    <location>
        <begin position="818"/>
        <end position="905"/>
    </location>
</feature>
<keyword evidence="2 4" id="KW-0728">SH3 domain</keyword>
<dbReference type="AlphaFoldDB" id="A0A8W7PPI7"/>
<sequence>LAQLRGMSSGMGRISEPIETLQSRARELEKKAALETVRCEELQLELSAALKSRPGRTIGSGGPGGTSGTMLGGLSDSMTGVRGTIGNSCTAVTNPSSASATLNSIGSSAYGHTASSVTTNTSALERSLAASYGGGTSVGSGSGSRGIDGIGSSIGHSTSIGMSSSSGIGTGSTGNTGGSTVTWAPTPTGHQQGTEIDRIMAKIEQARLSIANDNRILAELEHPRTTGPIMSSALGTGGLTSVSTSLGLSSHQSHLHQTPSSLASQISSSAMLGGLSGLTGATTGLGMNSIGLGGSGPGAGAGVSSAMAAGISSITGGVSSMGVTSSTSSHALTDGQYSGLTSSTGGSSTNHYSTNANVSPLPSRANPMSTTMPPLCQSTTMPVLSLHNTHSIPSGSASYTLGLSVAPVASSYTFPTHSATTGGLASVLGTTSGVTGAGVSGLSGLGSGLGTGAGLNLTSTNPLTSTLGTNLTNYNTSSSYSTYTNPLLSGTGGISSKLNMKPLDELDLLTRYGQRGGTPCSPIPPANWGLDSYTGIDGVNPAFMHTQNRSLIGMELEARSHGLTLNGTGEPQVDMLDIPGKGRCCVFIARFSYDPPDVEGSEGELALCAGDYLLVWGNGEPQGGYFDAELLDGRRGLVPASFVQRLVGDDLLEFHQAVVSTLRDADDAPIPLDPAPRPSSNPLIPHTSEDLARISETHTDLGQDLDDEADTAGAELMFSVLVPAPKHLTLERQLNKSVLIGWSQPDPPMCNQIESFHVYVDGVLKVTVKATERTRALVEGVDSNRPHRISVRSVTQNRRTSRDAACTMIIGRDTAHLGPSAVRATHITCSSAVISWLPANSNHQHVVCVNNVEVRTVKPGVYRHTITGLAPSTQYRVTVRAKHLRASGQQQAPPAGPPPEEAPGAYTDFRTLAKGLPDPPQEIQVEAGPQDGTLLVTWQPVTRPPSSGPVTGYAVYADGKKVTDVDSPTGDHALIDIGKLVGLNPRAVTVRTKSRDSQSADSTPTMIPTIETV</sequence>
<feature type="compositionally biased region" description="Polar residues" evidence="6">
    <location>
        <begin position="999"/>
        <end position="1013"/>
    </location>
</feature>
<dbReference type="InterPro" id="IPR057884">
    <property type="entry name" value="FN3_RIM-BP1/2/3"/>
</dbReference>
<dbReference type="Pfam" id="PF14604">
    <property type="entry name" value="SH3_9"/>
    <property type="match status" value="1"/>
</dbReference>
<dbReference type="SMART" id="SM00326">
    <property type="entry name" value="SH3"/>
    <property type="match status" value="1"/>
</dbReference>
<dbReference type="InterPro" id="IPR040325">
    <property type="entry name" value="RIMBP1/2/3"/>
</dbReference>